<keyword evidence="4" id="KW-0460">Magnesium</keyword>
<dbReference type="InterPro" id="IPR002716">
    <property type="entry name" value="PIN_dom"/>
</dbReference>
<proteinExistence type="predicted"/>
<evidence type="ECO:0000313" key="7">
    <source>
        <dbReference type="Proteomes" id="UP000825367"/>
    </source>
</evidence>
<feature type="domain" description="PIN" evidence="5">
    <location>
        <begin position="143"/>
        <end position="282"/>
    </location>
</feature>
<dbReference type="RefSeq" id="WP_096312821.1">
    <property type="nucleotide sequence ID" value="NZ_BAAAVX010000005.1"/>
</dbReference>
<evidence type="ECO:0000259" key="5">
    <source>
        <dbReference type="Pfam" id="PF13638"/>
    </source>
</evidence>
<dbReference type="EMBL" id="CP080333">
    <property type="protein sequence ID" value="QYL19164.1"/>
    <property type="molecule type" value="Genomic_DNA"/>
</dbReference>
<evidence type="ECO:0000256" key="1">
    <source>
        <dbReference type="ARBA" id="ARBA00022722"/>
    </source>
</evidence>
<evidence type="ECO:0000256" key="2">
    <source>
        <dbReference type="ARBA" id="ARBA00022723"/>
    </source>
</evidence>
<name>A0ABX8VMW9_9MYCO</name>
<sequence>MTYVERLLAELDVIERAYVDILNASSIKNIDPNRSGSGIIFIGAAKWGWESSDNDLESARMALLRQIRDWQPRFRLLFPHPTPKVTNRLDKSFDRLENWLTRSGKSRSVPATIAEALQTIKNHIQSLRALVELLPADEHLVRLVVDTNALIDNPDLAAYTGELGDRYVVHLIPVVLREIDDLKRAGRNEAVREGAKRAERRLKGLRTNGDMRIGVRVQGDVTAKFEHIEPRSDALPDWLDLTVPDDRLVASALLLQSQHPASAMHVGTSDINLQTKLSAVGLPFV</sequence>
<evidence type="ECO:0000313" key="6">
    <source>
        <dbReference type="EMBL" id="QYL19164.1"/>
    </source>
</evidence>
<keyword evidence="7" id="KW-1185">Reference proteome</keyword>
<protein>
    <recommendedName>
        <fullName evidence="5">PIN domain-containing protein</fullName>
    </recommendedName>
</protein>
<dbReference type="Pfam" id="PF13638">
    <property type="entry name" value="PIN_4"/>
    <property type="match status" value="1"/>
</dbReference>
<keyword evidence="3" id="KW-0378">Hydrolase</keyword>
<accession>A0ABX8VMW9</accession>
<evidence type="ECO:0000256" key="3">
    <source>
        <dbReference type="ARBA" id="ARBA00022801"/>
    </source>
</evidence>
<keyword evidence="2" id="KW-0479">Metal-binding</keyword>
<reference evidence="6 7" key="1">
    <citation type="submission" date="2021-07" db="EMBL/GenBank/DDBJ databases">
        <title>Whole genome sequencing of non-tuberculosis mycobacteria type-strains.</title>
        <authorList>
            <person name="Igarashi Y."/>
            <person name="Osugi A."/>
            <person name="Mitarai S."/>
        </authorList>
    </citation>
    <scope>NUCLEOTIDE SEQUENCE [LARGE SCALE GENOMIC DNA]</scope>
    <source>
        <strain evidence="6 7">JCM 16370</strain>
    </source>
</reference>
<gene>
    <name evidence="6" type="ORF">K0O64_12130</name>
</gene>
<evidence type="ECO:0000256" key="4">
    <source>
        <dbReference type="ARBA" id="ARBA00022842"/>
    </source>
</evidence>
<keyword evidence="1" id="KW-0540">Nuclease</keyword>
<organism evidence="6 7">
    <name type="scientific">Mycolicibacterium pallens</name>
    <dbReference type="NCBI Taxonomy" id="370524"/>
    <lineage>
        <taxon>Bacteria</taxon>
        <taxon>Bacillati</taxon>
        <taxon>Actinomycetota</taxon>
        <taxon>Actinomycetes</taxon>
        <taxon>Mycobacteriales</taxon>
        <taxon>Mycobacteriaceae</taxon>
        <taxon>Mycolicibacterium</taxon>
    </lineage>
</organism>
<dbReference type="Proteomes" id="UP000825367">
    <property type="component" value="Chromosome"/>
</dbReference>
<dbReference type="Gene3D" id="3.40.50.1010">
    <property type="entry name" value="5'-nuclease"/>
    <property type="match status" value="1"/>
</dbReference>